<dbReference type="EMBL" id="AJYA01000013">
    <property type="protein sequence ID" value="EIM77744.1"/>
    <property type="molecule type" value="Genomic_DNA"/>
</dbReference>
<proteinExistence type="predicted"/>
<dbReference type="Proteomes" id="UP000005551">
    <property type="component" value="Unassembled WGS sequence"/>
</dbReference>
<sequence>MLLGAALQRTSNHFKKKMVRVEIDLSGDLEQMLNVSIGDLRTSNRTQTVNVGAEIIFPVNTNWTFVAENIHSFTIVDPTIDRIVIQSLEPATRVGIALLCFTFNLPEDQEFLRANVKVFGDNVLIEEFSFTANQIGENILSKEIIF</sequence>
<protein>
    <submittedName>
        <fullName evidence="1">Uncharacterized protein</fullName>
    </submittedName>
</protein>
<keyword evidence="2" id="KW-1185">Reference proteome</keyword>
<organism evidence="1 2">
    <name type="scientific">Nitritalea halalkaliphila LW7</name>
    <dbReference type="NCBI Taxonomy" id="1189621"/>
    <lineage>
        <taxon>Bacteria</taxon>
        <taxon>Pseudomonadati</taxon>
        <taxon>Bacteroidota</taxon>
        <taxon>Cytophagia</taxon>
        <taxon>Cytophagales</taxon>
        <taxon>Cyclobacteriaceae</taxon>
        <taxon>Nitritalea</taxon>
    </lineage>
</organism>
<dbReference type="AlphaFoldDB" id="I5C7E2"/>
<reference evidence="1 2" key="1">
    <citation type="submission" date="2012-05" db="EMBL/GenBank/DDBJ databases">
        <title>Genome sequence of Nitritalea halalkaliphila LW7.</title>
        <authorList>
            <person name="Jangir P.K."/>
            <person name="Singh A."/>
            <person name="Shivaji S."/>
            <person name="Sharma R."/>
        </authorList>
    </citation>
    <scope>NUCLEOTIDE SEQUENCE [LARGE SCALE GENOMIC DNA]</scope>
    <source>
        <strain evidence="1 2">LW7</strain>
    </source>
</reference>
<accession>I5C7E2</accession>
<comment type="caution">
    <text evidence="1">The sequence shown here is derived from an EMBL/GenBank/DDBJ whole genome shotgun (WGS) entry which is preliminary data.</text>
</comment>
<evidence type="ECO:0000313" key="2">
    <source>
        <dbReference type="Proteomes" id="UP000005551"/>
    </source>
</evidence>
<gene>
    <name evidence="1" type="ORF">A3SI_06249</name>
</gene>
<evidence type="ECO:0000313" key="1">
    <source>
        <dbReference type="EMBL" id="EIM77744.1"/>
    </source>
</evidence>
<name>I5C7E2_9BACT</name>